<dbReference type="Gene3D" id="3.40.640.10">
    <property type="entry name" value="Type I PLP-dependent aspartate aminotransferase-like (Major domain)"/>
    <property type="match status" value="1"/>
</dbReference>
<dbReference type="EMBL" id="BAAANS010000030">
    <property type="protein sequence ID" value="GAA2106106.1"/>
    <property type="molecule type" value="Genomic_DNA"/>
</dbReference>
<evidence type="ECO:0000313" key="8">
    <source>
        <dbReference type="EMBL" id="GAA2106106.1"/>
    </source>
</evidence>
<gene>
    <name evidence="8" type="ORF">GCM10009759_43940</name>
</gene>
<feature type="region of interest" description="Disordered" evidence="6">
    <location>
        <begin position="376"/>
        <end position="399"/>
    </location>
</feature>
<comment type="caution">
    <text evidence="8">The sequence shown here is derived from an EMBL/GenBank/DDBJ whole genome shotgun (WGS) entry which is preliminary data.</text>
</comment>
<keyword evidence="9" id="KW-1185">Reference proteome</keyword>
<dbReference type="Pfam" id="PF00155">
    <property type="entry name" value="Aminotran_1_2"/>
    <property type="match status" value="1"/>
</dbReference>
<evidence type="ECO:0000256" key="3">
    <source>
        <dbReference type="ARBA" id="ARBA00022898"/>
    </source>
</evidence>
<dbReference type="Proteomes" id="UP001500897">
    <property type="component" value="Unassembled WGS sequence"/>
</dbReference>
<comment type="similarity">
    <text evidence="5">Belongs to the class-II pyridoxal-phosphate-dependent aminotransferase family. MalY/PatB cystathionine beta-lyase subfamily.</text>
</comment>
<protein>
    <recommendedName>
        <fullName evidence="2">cysteine-S-conjugate beta-lyase</fullName>
        <ecNumber evidence="2">4.4.1.13</ecNumber>
    </recommendedName>
</protein>
<organism evidence="8 9">
    <name type="scientific">Kitasatospora saccharophila</name>
    <dbReference type="NCBI Taxonomy" id="407973"/>
    <lineage>
        <taxon>Bacteria</taxon>
        <taxon>Bacillati</taxon>
        <taxon>Actinomycetota</taxon>
        <taxon>Actinomycetes</taxon>
        <taxon>Kitasatosporales</taxon>
        <taxon>Streptomycetaceae</taxon>
        <taxon>Kitasatospora</taxon>
    </lineage>
</organism>
<dbReference type="EC" id="4.4.1.13" evidence="2"/>
<keyword evidence="4" id="KW-0456">Lyase</keyword>
<feature type="domain" description="Aminotransferase class I/classII large" evidence="7">
    <location>
        <begin position="40"/>
        <end position="365"/>
    </location>
</feature>
<dbReference type="Gene3D" id="3.90.1150.10">
    <property type="entry name" value="Aspartate Aminotransferase, domain 1"/>
    <property type="match status" value="1"/>
</dbReference>
<evidence type="ECO:0000313" key="9">
    <source>
        <dbReference type="Proteomes" id="UP001500897"/>
    </source>
</evidence>
<accession>A0ABN2X827</accession>
<dbReference type="InterPro" id="IPR004839">
    <property type="entry name" value="Aminotransferase_I/II_large"/>
</dbReference>
<keyword evidence="3" id="KW-0663">Pyridoxal phosphate</keyword>
<dbReference type="InterPro" id="IPR015421">
    <property type="entry name" value="PyrdxlP-dep_Trfase_major"/>
</dbReference>
<evidence type="ECO:0000256" key="2">
    <source>
        <dbReference type="ARBA" id="ARBA00012224"/>
    </source>
</evidence>
<evidence type="ECO:0000256" key="5">
    <source>
        <dbReference type="ARBA" id="ARBA00037974"/>
    </source>
</evidence>
<comment type="cofactor">
    <cofactor evidence="1">
        <name>pyridoxal 5'-phosphate</name>
        <dbReference type="ChEBI" id="CHEBI:597326"/>
    </cofactor>
</comment>
<reference evidence="8 9" key="1">
    <citation type="journal article" date="2019" name="Int. J. Syst. Evol. Microbiol.">
        <title>The Global Catalogue of Microorganisms (GCM) 10K type strain sequencing project: providing services to taxonomists for standard genome sequencing and annotation.</title>
        <authorList>
            <consortium name="The Broad Institute Genomics Platform"/>
            <consortium name="The Broad Institute Genome Sequencing Center for Infectious Disease"/>
            <person name="Wu L."/>
            <person name="Ma J."/>
        </authorList>
    </citation>
    <scope>NUCLEOTIDE SEQUENCE [LARGE SCALE GENOMIC DNA]</scope>
    <source>
        <strain evidence="8 9">JCM 14559</strain>
    </source>
</reference>
<dbReference type="CDD" id="cd00609">
    <property type="entry name" value="AAT_like"/>
    <property type="match status" value="1"/>
</dbReference>
<evidence type="ECO:0000259" key="7">
    <source>
        <dbReference type="Pfam" id="PF00155"/>
    </source>
</evidence>
<dbReference type="InterPro" id="IPR015424">
    <property type="entry name" value="PyrdxlP-dep_Trfase"/>
</dbReference>
<dbReference type="PANTHER" id="PTHR43525:SF1">
    <property type="entry name" value="PROTEIN MALY"/>
    <property type="match status" value="1"/>
</dbReference>
<evidence type="ECO:0000256" key="1">
    <source>
        <dbReference type="ARBA" id="ARBA00001933"/>
    </source>
</evidence>
<dbReference type="RefSeq" id="WP_344554194.1">
    <property type="nucleotide sequence ID" value="NZ_BAAANS010000030.1"/>
</dbReference>
<dbReference type="GO" id="GO:0008483">
    <property type="term" value="F:transaminase activity"/>
    <property type="evidence" value="ECO:0007669"/>
    <property type="project" value="UniProtKB-KW"/>
</dbReference>
<name>A0ABN2X827_9ACTN</name>
<evidence type="ECO:0000256" key="4">
    <source>
        <dbReference type="ARBA" id="ARBA00023239"/>
    </source>
</evidence>
<dbReference type="InterPro" id="IPR051798">
    <property type="entry name" value="Class-II_PLP-Dep_Aminotrans"/>
</dbReference>
<dbReference type="InterPro" id="IPR015422">
    <property type="entry name" value="PyrdxlP-dep_Trfase_small"/>
</dbReference>
<keyword evidence="8" id="KW-0808">Transferase</keyword>
<proteinExistence type="inferred from homology"/>
<evidence type="ECO:0000256" key="6">
    <source>
        <dbReference type="SAM" id="MobiDB-lite"/>
    </source>
</evidence>
<dbReference type="SUPFAM" id="SSF53383">
    <property type="entry name" value="PLP-dependent transferases"/>
    <property type="match status" value="1"/>
</dbReference>
<sequence>MFERFSRAGTGSAKWARAGAGRIAMGVADMDLPGPPAVGAALRVRAGHPAFGYPVAEDADRVLVADWYRRRHGVEVDPRWVMLLPFAPGTAVRLLLEAVRPLPGPAVCVTPEWGGFARVCRAAGVELRELPLLPTGDPADPYRLPLAGVAASRPGLVMLSSPHNPTGRIWSAADVRALAAAAAPGLLVSDEVHGDLRHPDAEVPQPVAVAVTGGAANVVTLGSVGKTFNVSGLPSCFALVPDAGLRERLTAAMAGFGLWEGGLLGAVAQRAALAEGGPWLDAVLAHLVRARELAVAALGGAVLARPQASYLLWLDGAGLGTRAELLTRRDVELADGSDFGPAGSGCLRLNFALPLDRLRTALTRLTCEMSIRAAPRFVPEQTEQEQPGSSREPRDGETR</sequence>
<keyword evidence="8" id="KW-0032">Aminotransferase</keyword>
<dbReference type="PANTHER" id="PTHR43525">
    <property type="entry name" value="PROTEIN MALY"/>
    <property type="match status" value="1"/>
</dbReference>